<reference evidence="1" key="1">
    <citation type="journal article" date="2014" name="Front. Microbiol.">
        <title>High frequency of phylogenetically diverse reductive dehalogenase-homologous genes in deep subseafloor sedimentary metagenomes.</title>
        <authorList>
            <person name="Kawai M."/>
            <person name="Futagami T."/>
            <person name="Toyoda A."/>
            <person name="Takaki Y."/>
            <person name="Nishi S."/>
            <person name="Hori S."/>
            <person name="Arai W."/>
            <person name="Tsubouchi T."/>
            <person name="Morono Y."/>
            <person name="Uchiyama I."/>
            <person name="Ito T."/>
            <person name="Fujiyama A."/>
            <person name="Inagaki F."/>
            <person name="Takami H."/>
        </authorList>
    </citation>
    <scope>NUCLEOTIDE SEQUENCE</scope>
    <source>
        <strain evidence="1">Expedition CK06-06</strain>
    </source>
</reference>
<sequence length="74" mass="7844">AELILEFTDNIITGDNEVNLDFTNISGGSLVHFAQNFGTDNFDCTTIFAGTIAFISNISGCTNPTASANIWAVP</sequence>
<feature type="non-terminal residue" evidence="1">
    <location>
        <position position="1"/>
    </location>
</feature>
<name>X0TWD4_9ZZZZ</name>
<comment type="caution">
    <text evidence="1">The sequence shown here is derived from an EMBL/GenBank/DDBJ whole genome shotgun (WGS) entry which is preliminary data.</text>
</comment>
<accession>X0TWD4</accession>
<organism evidence="1">
    <name type="scientific">marine sediment metagenome</name>
    <dbReference type="NCBI Taxonomy" id="412755"/>
    <lineage>
        <taxon>unclassified sequences</taxon>
        <taxon>metagenomes</taxon>
        <taxon>ecological metagenomes</taxon>
    </lineage>
</organism>
<evidence type="ECO:0000313" key="1">
    <source>
        <dbReference type="EMBL" id="GAF91466.1"/>
    </source>
</evidence>
<gene>
    <name evidence="1" type="ORF">S01H1_21005</name>
</gene>
<proteinExistence type="predicted"/>
<protein>
    <submittedName>
        <fullName evidence="1">Uncharacterized protein</fullName>
    </submittedName>
</protein>
<dbReference type="EMBL" id="BARS01011579">
    <property type="protein sequence ID" value="GAF91466.1"/>
    <property type="molecule type" value="Genomic_DNA"/>
</dbReference>
<dbReference type="AlphaFoldDB" id="X0TWD4"/>